<dbReference type="Proteomes" id="UP000188318">
    <property type="component" value="Unassembled WGS sequence"/>
</dbReference>
<gene>
    <name evidence="1" type="ORF">ASPCADRAFT_10520</name>
</gene>
<sequence length="285" mass="33153">MDRPGSITNPNMPPVPRPMDNIIVDTQPIHDLLAYLLDTIKWYLSLIPTILRSFKPENLPNTAENIAWWLELLLIQLGLYTPILGAGMDYGDIVEMFGFNARVGDIWNDEIGVRPEGLTTRWPREGGTRRKVSIVMHEMYRTVKESHGSDTLRFLETRHMNRTLRDRLRIREIRGQVDFSVWYGDVEKLETNFLVRIGTNHLSSEVLLYMGLLQRDQERLGTNRRGIIYGVMTDGSTYHFYRLDPDKTVRHMRVPWDGSDATQKWVLGIIYRMMSDTAKMSIQEI</sequence>
<keyword evidence="2" id="KW-1185">Reference proteome</keyword>
<protein>
    <submittedName>
        <fullName evidence="1">Uncharacterized protein</fullName>
    </submittedName>
</protein>
<name>A0A1R3R825_ASPC5</name>
<dbReference type="STRING" id="602072.A0A1R3R825"/>
<dbReference type="AlphaFoldDB" id="A0A1R3R825"/>
<evidence type="ECO:0000313" key="1">
    <source>
        <dbReference type="EMBL" id="OOF90610.1"/>
    </source>
</evidence>
<dbReference type="VEuPathDB" id="FungiDB:ASPCADRAFT_10520"/>
<proteinExistence type="predicted"/>
<accession>A0A1R3R825</accession>
<dbReference type="OrthoDB" id="4509624at2759"/>
<evidence type="ECO:0000313" key="2">
    <source>
        <dbReference type="Proteomes" id="UP000188318"/>
    </source>
</evidence>
<reference evidence="2" key="1">
    <citation type="journal article" date="2017" name="Genome Biol.">
        <title>Comparative genomics reveals high biological diversity and specific adaptations in the industrially and medically important fungal genus Aspergillus.</title>
        <authorList>
            <person name="de Vries R.P."/>
            <person name="Riley R."/>
            <person name="Wiebenga A."/>
            <person name="Aguilar-Osorio G."/>
            <person name="Amillis S."/>
            <person name="Uchima C.A."/>
            <person name="Anderluh G."/>
            <person name="Asadollahi M."/>
            <person name="Askin M."/>
            <person name="Barry K."/>
            <person name="Battaglia E."/>
            <person name="Bayram O."/>
            <person name="Benocci T."/>
            <person name="Braus-Stromeyer S.A."/>
            <person name="Caldana C."/>
            <person name="Canovas D."/>
            <person name="Cerqueira G.C."/>
            <person name="Chen F."/>
            <person name="Chen W."/>
            <person name="Choi C."/>
            <person name="Clum A."/>
            <person name="Dos Santos R.A."/>
            <person name="Damasio A.R."/>
            <person name="Diallinas G."/>
            <person name="Emri T."/>
            <person name="Fekete E."/>
            <person name="Flipphi M."/>
            <person name="Freyberg S."/>
            <person name="Gallo A."/>
            <person name="Gournas C."/>
            <person name="Habgood R."/>
            <person name="Hainaut M."/>
            <person name="Harispe M.L."/>
            <person name="Henrissat B."/>
            <person name="Hilden K.S."/>
            <person name="Hope R."/>
            <person name="Hossain A."/>
            <person name="Karabika E."/>
            <person name="Karaffa L."/>
            <person name="Karanyi Z."/>
            <person name="Krasevec N."/>
            <person name="Kuo A."/>
            <person name="Kusch H."/>
            <person name="LaButti K."/>
            <person name="Lagendijk E.L."/>
            <person name="Lapidus A."/>
            <person name="Levasseur A."/>
            <person name="Lindquist E."/>
            <person name="Lipzen A."/>
            <person name="Logrieco A.F."/>
            <person name="MacCabe A."/>
            <person name="Maekelae M.R."/>
            <person name="Malavazi I."/>
            <person name="Melin P."/>
            <person name="Meyer V."/>
            <person name="Mielnichuk N."/>
            <person name="Miskei M."/>
            <person name="Molnar A.P."/>
            <person name="Mule G."/>
            <person name="Ngan C.Y."/>
            <person name="Orejas M."/>
            <person name="Orosz E."/>
            <person name="Ouedraogo J.P."/>
            <person name="Overkamp K.M."/>
            <person name="Park H.-S."/>
            <person name="Perrone G."/>
            <person name="Piumi F."/>
            <person name="Punt P.J."/>
            <person name="Ram A.F."/>
            <person name="Ramon A."/>
            <person name="Rauscher S."/>
            <person name="Record E."/>
            <person name="Riano-Pachon D.M."/>
            <person name="Robert V."/>
            <person name="Roehrig J."/>
            <person name="Ruller R."/>
            <person name="Salamov A."/>
            <person name="Salih N.S."/>
            <person name="Samson R.A."/>
            <person name="Sandor E."/>
            <person name="Sanguinetti M."/>
            <person name="Schuetze T."/>
            <person name="Sepcic K."/>
            <person name="Shelest E."/>
            <person name="Sherlock G."/>
            <person name="Sophianopoulou V."/>
            <person name="Squina F.M."/>
            <person name="Sun H."/>
            <person name="Susca A."/>
            <person name="Todd R.B."/>
            <person name="Tsang A."/>
            <person name="Unkles S.E."/>
            <person name="van de Wiele N."/>
            <person name="van Rossen-Uffink D."/>
            <person name="Oliveira J.V."/>
            <person name="Vesth T.C."/>
            <person name="Visser J."/>
            <person name="Yu J.-H."/>
            <person name="Zhou M."/>
            <person name="Andersen M.R."/>
            <person name="Archer D.B."/>
            <person name="Baker S.E."/>
            <person name="Benoit I."/>
            <person name="Brakhage A.A."/>
            <person name="Braus G.H."/>
            <person name="Fischer R."/>
            <person name="Frisvad J.C."/>
            <person name="Goldman G.H."/>
            <person name="Houbraken J."/>
            <person name="Oakley B."/>
            <person name="Pocsi I."/>
            <person name="Scazzocchio C."/>
            <person name="Seiboth B."/>
            <person name="vanKuyk P.A."/>
            <person name="Wortman J."/>
            <person name="Dyer P.S."/>
            <person name="Grigoriev I.V."/>
        </authorList>
    </citation>
    <scope>NUCLEOTIDE SEQUENCE [LARGE SCALE GENOMIC DNA]</scope>
    <source>
        <strain evidence="2">ITEM 5010</strain>
    </source>
</reference>
<dbReference type="EMBL" id="KV907516">
    <property type="protein sequence ID" value="OOF90610.1"/>
    <property type="molecule type" value="Genomic_DNA"/>
</dbReference>
<organism evidence="1 2">
    <name type="scientific">Aspergillus carbonarius (strain ITEM 5010)</name>
    <dbReference type="NCBI Taxonomy" id="602072"/>
    <lineage>
        <taxon>Eukaryota</taxon>
        <taxon>Fungi</taxon>
        <taxon>Dikarya</taxon>
        <taxon>Ascomycota</taxon>
        <taxon>Pezizomycotina</taxon>
        <taxon>Eurotiomycetes</taxon>
        <taxon>Eurotiomycetidae</taxon>
        <taxon>Eurotiales</taxon>
        <taxon>Aspergillaceae</taxon>
        <taxon>Aspergillus</taxon>
        <taxon>Aspergillus subgen. Circumdati</taxon>
    </lineage>
</organism>